<feature type="signal peptide" evidence="1">
    <location>
        <begin position="1"/>
        <end position="15"/>
    </location>
</feature>
<organism evidence="2">
    <name type="scientific">Mucochytrium quahogii</name>
    <dbReference type="NCBI Taxonomy" id="96639"/>
    <lineage>
        <taxon>Eukaryota</taxon>
        <taxon>Sar</taxon>
        <taxon>Stramenopiles</taxon>
        <taxon>Bigyra</taxon>
        <taxon>Labyrinthulomycetes</taxon>
        <taxon>Thraustochytrida</taxon>
        <taxon>Thraustochytriidae</taxon>
        <taxon>Mucochytrium</taxon>
    </lineage>
</organism>
<feature type="chain" id="PRO_5031510820" evidence="1">
    <location>
        <begin position="16"/>
        <end position="352"/>
    </location>
</feature>
<accession>A0A7S2WGF8</accession>
<protein>
    <submittedName>
        <fullName evidence="2">Uncharacterized protein</fullName>
    </submittedName>
</protein>
<evidence type="ECO:0000313" key="2">
    <source>
        <dbReference type="EMBL" id="CAD9685546.1"/>
    </source>
</evidence>
<evidence type="ECO:0000256" key="1">
    <source>
        <dbReference type="SAM" id="SignalP"/>
    </source>
</evidence>
<proteinExistence type="predicted"/>
<sequence>MKTSVFFAAIATCRAAYVPYKQPPAQCDCDSSCVVWGDPFIQQFSGDIAKTNHKKFLVYANPQVSIEADTKEYNSTQVVTFKAKGSKAKHVNAAECVGKSNTHILFESSVGQVNVKVYCHDKPFNSSEARAPHYLNIVVNSICHGEAPNPNLNELAAGASGECVKFSGDYERRKGGGLPVPVPQGGCKCSHTCGAFGDPHMTTFDGDVGILKLPSYSTIQLYGLKNVSVRAKLDKMLHVQALQMDGIDMENVASTARDDNCNDDKLKNHEKPIWAKTIPSYDDGELTIEVYCNTRPNNRPLDHFYYDVVLTKTDITKGVFYKTFSEMQKALNATGQCIRMSAHTAEDLNVER</sequence>
<gene>
    <name evidence="2" type="ORF">QSP1433_LOCUS8842</name>
</gene>
<dbReference type="AlphaFoldDB" id="A0A7S2WGF8"/>
<reference evidence="2" key="1">
    <citation type="submission" date="2021-01" db="EMBL/GenBank/DDBJ databases">
        <authorList>
            <person name="Corre E."/>
            <person name="Pelletier E."/>
            <person name="Niang G."/>
            <person name="Scheremetjew M."/>
            <person name="Finn R."/>
            <person name="Kale V."/>
            <person name="Holt S."/>
            <person name="Cochrane G."/>
            <person name="Meng A."/>
            <person name="Brown T."/>
            <person name="Cohen L."/>
        </authorList>
    </citation>
    <scope>NUCLEOTIDE SEQUENCE</scope>
    <source>
        <strain evidence="2">NY070348D</strain>
    </source>
</reference>
<keyword evidence="1" id="KW-0732">Signal</keyword>
<name>A0A7S2WGF8_9STRA</name>
<dbReference type="EMBL" id="HBHK01014079">
    <property type="protein sequence ID" value="CAD9685546.1"/>
    <property type="molecule type" value="Transcribed_RNA"/>
</dbReference>